<reference evidence="4" key="5">
    <citation type="submission" date="2025-09" db="UniProtKB">
        <authorList>
            <consortium name="Ensembl"/>
        </authorList>
    </citation>
    <scope>IDENTIFICATION</scope>
</reference>
<dbReference type="Ensembl" id="ENSRFET00010020139.1">
    <property type="protein sequence ID" value="ENSRFEP00010018481.1"/>
    <property type="gene ID" value="ENSRFEG00010012490.1"/>
</dbReference>
<keyword evidence="2" id="KW-0326">Glycosidase</keyword>
<feature type="signal peptide" evidence="3">
    <location>
        <begin position="1"/>
        <end position="34"/>
    </location>
</feature>
<dbReference type="InParanoid" id="A0A671EYR2"/>
<organism evidence="4 5">
    <name type="scientific">Rhinolophus ferrumequinum</name>
    <name type="common">Greater horseshoe bat</name>
    <dbReference type="NCBI Taxonomy" id="59479"/>
    <lineage>
        <taxon>Eukaryota</taxon>
        <taxon>Metazoa</taxon>
        <taxon>Chordata</taxon>
        <taxon>Craniata</taxon>
        <taxon>Vertebrata</taxon>
        <taxon>Euteleostomi</taxon>
        <taxon>Mammalia</taxon>
        <taxon>Eutheria</taxon>
        <taxon>Laurasiatheria</taxon>
        <taxon>Chiroptera</taxon>
        <taxon>Yinpterochiroptera</taxon>
        <taxon>Rhinolophoidea</taxon>
        <taxon>Rhinolophidae</taxon>
        <taxon>Rhinolophinae</taxon>
        <taxon>Rhinolophus</taxon>
    </lineage>
</organism>
<evidence type="ECO:0000313" key="4">
    <source>
        <dbReference type="Ensembl" id="ENSRFEP00010018481.1"/>
    </source>
</evidence>
<dbReference type="PANTHER" id="PTHR46290:SF1">
    <property type="entry name" value="DI-N-ACETYLCHITOBIASE"/>
    <property type="match status" value="1"/>
</dbReference>
<dbReference type="GO" id="GO:0006032">
    <property type="term" value="P:chitin catabolic process"/>
    <property type="evidence" value="ECO:0007669"/>
    <property type="project" value="TreeGrafter"/>
</dbReference>
<keyword evidence="1" id="KW-0378">Hydrolase</keyword>
<feature type="chain" id="PRO_5025660081" evidence="3">
    <location>
        <begin position="35"/>
        <end position="119"/>
    </location>
</feature>
<dbReference type="GeneTree" id="ENSGT00950000186157"/>
<reference evidence="5" key="3">
    <citation type="submission" date="2018-12" db="EMBL/GenBank/DDBJ databases">
        <title>G10K-VGP greater horseshoe bat female genome, primary haplotype.</title>
        <authorList>
            <person name="Teeling E."/>
            <person name="Myers G."/>
            <person name="Vernes S."/>
            <person name="Pippel M."/>
            <person name="Winkler S."/>
            <person name="Fedrigo O."/>
            <person name="Rhie A."/>
            <person name="Koren S."/>
            <person name="Phillippy A."/>
            <person name="Lewin H."/>
            <person name="Damas J."/>
            <person name="Howe K."/>
            <person name="Mountcastle J."/>
            <person name="Jarvis E.D."/>
        </authorList>
    </citation>
    <scope>NUCLEOTIDE SEQUENCE [LARGE SCALE GENOMIC DNA]</scope>
</reference>
<name>A0A671EYR2_RHIFE</name>
<evidence type="ECO:0000256" key="2">
    <source>
        <dbReference type="ARBA" id="ARBA00023295"/>
    </source>
</evidence>
<dbReference type="InterPro" id="IPR051887">
    <property type="entry name" value="GH18_Domain-Containing"/>
</dbReference>
<keyword evidence="3" id="KW-0732">Signal</keyword>
<dbReference type="GO" id="GO:0009313">
    <property type="term" value="P:oligosaccharide catabolic process"/>
    <property type="evidence" value="ECO:0007669"/>
    <property type="project" value="TreeGrafter"/>
</dbReference>
<evidence type="ECO:0000313" key="5">
    <source>
        <dbReference type="Proteomes" id="UP000472240"/>
    </source>
</evidence>
<reference evidence="4 5" key="2">
    <citation type="journal article" date="2018" name="Annu Rev Anim Biosci">
        <title>Bat Biology, Genomes, and the Bat1K Project: To Generate Chromosome-Level Genomes for All Living Bat Species.</title>
        <authorList>
            <person name="Teeling E.C."/>
            <person name="Vernes S.C."/>
            <person name="Davalos L.M."/>
            <person name="Ray D.A."/>
            <person name="Gilbert M.T.P."/>
            <person name="Myers E."/>
        </authorList>
    </citation>
    <scope>NUCLEOTIDE SEQUENCE</scope>
</reference>
<keyword evidence="5" id="KW-1185">Reference proteome</keyword>
<evidence type="ECO:0000256" key="1">
    <source>
        <dbReference type="ARBA" id="ARBA00022801"/>
    </source>
</evidence>
<dbReference type="AlphaFoldDB" id="A0A671EYR2"/>
<dbReference type="Proteomes" id="UP000472240">
    <property type="component" value="Chromosome 3"/>
</dbReference>
<sequence>PVLVSWTIWKFFSQDPSSTKLLLWPLLLMPPLWAQGQLPVRDPALCQPIHHHPDLEVFVFRVCDKTGKTYDRSQITTVAVFGKRDSGLRCYAHSRRASAGLNGDVWVKKISILLSEHPG</sequence>
<evidence type="ECO:0000256" key="3">
    <source>
        <dbReference type="SAM" id="SignalP"/>
    </source>
</evidence>
<dbReference type="GO" id="GO:0004568">
    <property type="term" value="F:chitinase activity"/>
    <property type="evidence" value="ECO:0007669"/>
    <property type="project" value="TreeGrafter"/>
</dbReference>
<protein>
    <submittedName>
        <fullName evidence="4">Uncharacterized protein</fullName>
    </submittedName>
</protein>
<reference evidence="4" key="4">
    <citation type="submission" date="2025-08" db="UniProtKB">
        <authorList>
            <consortium name="Ensembl"/>
        </authorList>
    </citation>
    <scope>IDENTIFICATION</scope>
</reference>
<reference evidence="4 5" key="1">
    <citation type="journal article" date="2015" name="Annu Rev Anim Biosci">
        <title>The Genome 10K Project: a way forward.</title>
        <authorList>
            <person name="Koepfli K.P."/>
            <person name="Paten B."/>
            <person name="O'Brien S.J."/>
            <person name="Koepfli K.P."/>
            <person name="Paten B."/>
            <person name="Antunes A."/>
            <person name="Belov K."/>
            <person name="Bustamante C."/>
            <person name="Castoe T.A."/>
            <person name="Clawson H."/>
            <person name="Crawford A.J."/>
            <person name="Diekhans M."/>
            <person name="Distel D."/>
            <person name="Durbin R."/>
            <person name="Earl D."/>
            <person name="Fujita M.K."/>
            <person name="Gamble T."/>
            <person name="Georges A."/>
            <person name="Gemmell N."/>
            <person name="Gilbert M.T."/>
            <person name="Graves J.M."/>
            <person name="Green R.E."/>
            <person name="Hickey G."/>
            <person name="Jarvis E.D."/>
            <person name="Johnson W."/>
            <person name="Komissarov A."/>
            <person name="Korf I."/>
            <person name="Kuhn R."/>
            <person name="Larkin D.M."/>
            <person name="Lewin H."/>
            <person name="Lopez J.V."/>
            <person name="Ma J."/>
            <person name="Marques-Bonet T."/>
            <person name="Miller W."/>
            <person name="Murphy R."/>
            <person name="Pevzner P."/>
            <person name="Shapiro B."/>
            <person name="Steiner C."/>
            <person name="Tamazian G."/>
            <person name="Venkatesh B."/>
            <person name="Wang J."/>
            <person name="Wayne R."/>
            <person name="Wiley E."/>
            <person name="Yang H."/>
            <person name="Zhang G."/>
            <person name="Haussler D."/>
            <person name="Ryder O."/>
            <person name="O'Brien S.J."/>
        </authorList>
    </citation>
    <scope>NUCLEOTIDE SEQUENCE</scope>
</reference>
<dbReference type="GO" id="GO:0005615">
    <property type="term" value="C:extracellular space"/>
    <property type="evidence" value="ECO:0007669"/>
    <property type="project" value="TreeGrafter"/>
</dbReference>
<proteinExistence type="predicted"/>
<dbReference type="PANTHER" id="PTHR46290">
    <property type="entry name" value="DI-N-ACETYLCHITOBIASE"/>
    <property type="match status" value="1"/>
</dbReference>
<accession>A0A671EYR2</accession>